<evidence type="ECO:0000256" key="7">
    <source>
        <dbReference type="RuleBase" id="RU000382"/>
    </source>
</evidence>
<keyword evidence="8" id="KW-0808">Transferase</keyword>
<evidence type="ECO:0000313" key="9">
    <source>
        <dbReference type="Proteomes" id="UP000620075"/>
    </source>
</evidence>
<dbReference type="Gene3D" id="1.20.1340.10">
    <property type="entry name" value="dopa decarboxylase, N-terminal domain"/>
    <property type="match status" value="1"/>
</dbReference>
<evidence type="ECO:0000256" key="5">
    <source>
        <dbReference type="ARBA" id="ARBA00023239"/>
    </source>
</evidence>
<dbReference type="PANTHER" id="PTHR11999:SF70">
    <property type="entry name" value="MIP05841P"/>
    <property type="match status" value="1"/>
</dbReference>
<dbReference type="InterPro" id="IPR010977">
    <property type="entry name" value="Aromatic_deC"/>
</dbReference>
<dbReference type="EMBL" id="JAEKNQ010000048">
    <property type="protein sequence ID" value="MBJ7603978.1"/>
    <property type="molecule type" value="Genomic_DNA"/>
</dbReference>
<keyword evidence="4 6" id="KW-0663">Pyridoxal phosphate</keyword>
<reference evidence="8 9" key="1">
    <citation type="submission" date="2020-10" db="EMBL/GenBank/DDBJ databases">
        <title>Ca. Dormibacterota MAGs.</title>
        <authorList>
            <person name="Montgomery K."/>
        </authorList>
    </citation>
    <scope>NUCLEOTIDE SEQUENCE [LARGE SCALE GENOMIC DNA]</scope>
    <source>
        <strain evidence="8">SC8811_S16_3</strain>
    </source>
</reference>
<dbReference type="GO" id="GO:0008483">
    <property type="term" value="F:transaminase activity"/>
    <property type="evidence" value="ECO:0007669"/>
    <property type="project" value="UniProtKB-KW"/>
</dbReference>
<feature type="modified residue" description="N6-(pyridoxal phosphate)lysine" evidence="6">
    <location>
        <position position="301"/>
    </location>
</feature>
<name>A0A934NE83_9BACT</name>
<protein>
    <submittedName>
        <fullName evidence="8">Aminotransferase class V-fold PLP-dependent enzyme</fullName>
    </submittedName>
</protein>
<gene>
    <name evidence="8" type="ORF">JF888_12410</name>
</gene>
<comment type="caution">
    <text evidence="8">The sequence shown here is derived from an EMBL/GenBank/DDBJ whole genome shotgun (WGS) entry which is preliminary data.</text>
</comment>
<evidence type="ECO:0000256" key="3">
    <source>
        <dbReference type="ARBA" id="ARBA00022793"/>
    </source>
</evidence>
<dbReference type="Gene3D" id="3.40.640.10">
    <property type="entry name" value="Type I PLP-dependent aspartate aminotransferase-like (Major domain)"/>
    <property type="match status" value="1"/>
</dbReference>
<evidence type="ECO:0000256" key="6">
    <source>
        <dbReference type="PIRSR" id="PIRSR602129-50"/>
    </source>
</evidence>
<dbReference type="InterPro" id="IPR021115">
    <property type="entry name" value="Pyridoxal-P_BS"/>
</dbReference>
<proteinExistence type="inferred from homology"/>
<dbReference type="InterPro" id="IPR015421">
    <property type="entry name" value="PyrdxlP-dep_Trfase_major"/>
</dbReference>
<dbReference type="GO" id="GO:0019752">
    <property type="term" value="P:carboxylic acid metabolic process"/>
    <property type="evidence" value="ECO:0007669"/>
    <property type="project" value="InterPro"/>
</dbReference>
<dbReference type="GO" id="GO:0004058">
    <property type="term" value="F:aromatic-L-amino-acid decarboxylase activity"/>
    <property type="evidence" value="ECO:0007669"/>
    <property type="project" value="UniProtKB-ARBA"/>
</dbReference>
<keyword evidence="3" id="KW-0210">Decarboxylase</keyword>
<comment type="similarity">
    <text evidence="2 7">Belongs to the group II decarboxylase family.</text>
</comment>
<evidence type="ECO:0000256" key="4">
    <source>
        <dbReference type="ARBA" id="ARBA00022898"/>
    </source>
</evidence>
<keyword evidence="5 7" id="KW-0456">Lyase</keyword>
<dbReference type="Gene3D" id="3.90.1150.10">
    <property type="entry name" value="Aspartate Aminotransferase, domain 1"/>
    <property type="match status" value="1"/>
</dbReference>
<evidence type="ECO:0000256" key="1">
    <source>
        <dbReference type="ARBA" id="ARBA00001933"/>
    </source>
</evidence>
<organism evidence="8 9">
    <name type="scientific">Candidatus Dormiibacter inghamiae</name>
    <dbReference type="NCBI Taxonomy" id="3127013"/>
    <lineage>
        <taxon>Bacteria</taxon>
        <taxon>Bacillati</taxon>
        <taxon>Candidatus Dormiibacterota</taxon>
        <taxon>Candidatus Dormibacteria</taxon>
        <taxon>Candidatus Dormibacterales</taxon>
        <taxon>Candidatus Dormibacteraceae</taxon>
        <taxon>Candidatus Dormiibacter</taxon>
    </lineage>
</organism>
<dbReference type="InterPro" id="IPR015422">
    <property type="entry name" value="PyrdxlP-dep_Trfase_small"/>
</dbReference>
<dbReference type="InterPro" id="IPR015424">
    <property type="entry name" value="PyrdxlP-dep_Trfase"/>
</dbReference>
<dbReference type="Proteomes" id="UP000620075">
    <property type="component" value="Unassembled WGS sequence"/>
</dbReference>
<dbReference type="PANTHER" id="PTHR11999">
    <property type="entry name" value="GROUP II PYRIDOXAL-5-PHOSPHATE DECARBOXYLASE"/>
    <property type="match status" value="1"/>
</dbReference>
<dbReference type="Pfam" id="PF00282">
    <property type="entry name" value="Pyridoxal_deC"/>
    <property type="match status" value="1"/>
</dbReference>
<dbReference type="SUPFAM" id="SSF53383">
    <property type="entry name" value="PLP-dependent transferases"/>
    <property type="match status" value="1"/>
</dbReference>
<comment type="cofactor">
    <cofactor evidence="1 6 7">
        <name>pyridoxal 5'-phosphate</name>
        <dbReference type="ChEBI" id="CHEBI:597326"/>
    </cofactor>
</comment>
<dbReference type="PROSITE" id="PS00392">
    <property type="entry name" value="DDC_GAD_HDC_YDC"/>
    <property type="match status" value="1"/>
</dbReference>
<keyword evidence="8" id="KW-0032">Aminotransferase</keyword>
<dbReference type="GO" id="GO:0006520">
    <property type="term" value="P:amino acid metabolic process"/>
    <property type="evidence" value="ECO:0007669"/>
    <property type="project" value="InterPro"/>
</dbReference>
<evidence type="ECO:0000313" key="8">
    <source>
        <dbReference type="EMBL" id="MBJ7603978.1"/>
    </source>
</evidence>
<dbReference type="PRINTS" id="PR00800">
    <property type="entry name" value="YHDCRBOXLASE"/>
</dbReference>
<evidence type="ECO:0000256" key="2">
    <source>
        <dbReference type="ARBA" id="ARBA00009533"/>
    </source>
</evidence>
<sequence>MPPMPERPGENLSEFAQVAHQAVDWACQYLAQVRDRPVLSAVAPGEIRSHLPASAPSAGEPLEALFADFERIVLPGITNWNHPRFFAYFANTGSTSGILAELLIATLNVNAMLWRTSPAATEVEEVACNWLRQAMGLPSDFFGLINDTASSSTLYALAAAREAAGLSARSQGVDGRRLRLYTSAEAHSSVEKAGIVLGIGQHGVRKVPVDEKMRLEVSELKRMLAEDRALGLQPFAVVATVGTTSTTSIDPVAAIADICEREELWLHVDAAYGGAAAVLPSHRHVLAGADRADSLVMNPHKWLFTPMDCSVLYCRRPDVLKSAFSLVPDYLTTSEGDEVRNLMDYGTSLGRRFRGLKLWFVLRAFGLEGAARVISSHVAMAKELESWVRADADFELLAPVPFSTVCFAHREGDARTKAIVEAVNQDATVFISHTRVRDRYAIRISIGNLATSLDDVRLAWQKVRTAPN</sequence>
<dbReference type="GO" id="GO:0005737">
    <property type="term" value="C:cytoplasm"/>
    <property type="evidence" value="ECO:0007669"/>
    <property type="project" value="TreeGrafter"/>
</dbReference>
<dbReference type="AlphaFoldDB" id="A0A934NE83"/>
<accession>A0A934NE83</accession>
<dbReference type="GO" id="GO:0030170">
    <property type="term" value="F:pyridoxal phosphate binding"/>
    <property type="evidence" value="ECO:0007669"/>
    <property type="project" value="InterPro"/>
</dbReference>
<dbReference type="InterPro" id="IPR002129">
    <property type="entry name" value="PyrdxlP-dep_de-COase"/>
</dbReference>